<evidence type="ECO:0000313" key="2">
    <source>
        <dbReference type="EMBL" id="CAG2196202.1"/>
    </source>
</evidence>
<feature type="compositionally biased region" description="Basic residues" evidence="1">
    <location>
        <begin position="50"/>
        <end position="61"/>
    </location>
</feature>
<feature type="region of interest" description="Disordered" evidence="1">
    <location>
        <begin position="130"/>
        <end position="191"/>
    </location>
</feature>
<organism evidence="2 3">
    <name type="scientific">Mytilus edulis</name>
    <name type="common">Blue mussel</name>
    <dbReference type="NCBI Taxonomy" id="6550"/>
    <lineage>
        <taxon>Eukaryota</taxon>
        <taxon>Metazoa</taxon>
        <taxon>Spiralia</taxon>
        <taxon>Lophotrochozoa</taxon>
        <taxon>Mollusca</taxon>
        <taxon>Bivalvia</taxon>
        <taxon>Autobranchia</taxon>
        <taxon>Pteriomorphia</taxon>
        <taxon>Mytilida</taxon>
        <taxon>Mytiloidea</taxon>
        <taxon>Mytilidae</taxon>
        <taxon>Mytilinae</taxon>
        <taxon>Mytilus</taxon>
    </lineage>
</organism>
<evidence type="ECO:0000313" key="3">
    <source>
        <dbReference type="Proteomes" id="UP000683360"/>
    </source>
</evidence>
<evidence type="ECO:0000256" key="1">
    <source>
        <dbReference type="SAM" id="MobiDB-lite"/>
    </source>
</evidence>
<accession>A0A8S3QNM4</accession>
<feature type="compositionally biased region" description="Basic residues" evidence="1">
    <location>
        <begin position="8"/>
        <end position="20"/>
    </location>
</feature>
<gene>
    <name evidence="2" type="ORF">MEDL_11100</name>
</gene>
<feature type="compositionally biased region" description="Basic and acidic residues" evidence="1">
    <location>
        <begin position="62"/>
        <end position="74"/>
    </location>
</feature>
<dbReference type="Proteomes" id="UP000683360">
    <property type="component" value="Unassembled WGS sequence"/>
</dbReference>
<proteinExistence type="predicted"/>
<protein>
    <submittedName>
        <fullName evidence="2">Uncharacterized protein</fullName>
    </submittedName>
</protein>
<dbReference type="AlphaFoldDB" id="A0A8S3QNM4"/>
<reference evidence="2" key="1">
    <citation type="submission" date="2021-03" db="EMBL/GenBank/DDBJ databases">
        <authorList>
            <person name="Bekaert M."/>
        </authorList>
    </citation>
    <scope>NUCLEOTIDE SEQUENCE</scope>
</reference>
<comment type="caution">
    <text evidence="2">The sequence shown here is derived from an EMBL/GenBank/DDBJ whole genome shotgun (WGS) entry which is preliminary data.</text>
</comment>
<sequence length="268" mass="31482">MGETGCHWAKHWKIRKKKEEKKKSTQQEVKQTIEVDSDSSEQSFQEVKKRSTSPKRKLLKRRLPDDVNKSFINEKRRRLAEWVKQVATGQSTGRSGKETKSSHDVKPIRFKLHVKCQIFFGILYEPDKIEKSSKRKSKETDNSPTKRPTKKSKETDNSPTKRPTKKFKETDDSPTKSPTKKSKETDNSRAKRYFKMIKEKKDLHNKSQKNKILHNFGEYLEAAPNLKSRRTVLQHKHQVTELWTFITPKMTIQDLCTVDKLNEWTGKI</sequence>
<keyword evidence="3" id="KW-1185">Reference proteome</keyword>
<dbReference type="EMBL" id="CAJPWZ010000549">
    <property type="protein sequence ID" value="CAG2196202.1"/>
    <property type="molecule type" value="Genomic_DNA"/>
</dbReference>
<feature type="compositionally biased region" description="Basic and acidic residues" evidence="1">
    <location>
        <begin position="95"/>
        <end position="104"/>
    </location>
</feature>
<name>A0A8S3QNM4_MYTED</name>
<feature type="region of interest" description="Disordered" evidence="1">
    <location>
        <begin position="1"/>
        <end position="104"/>
    </location>
</feature>